<feature type="compositionally biased region" description="Basic and acidic residues" evidence="1">
    <location>
        <begin position="465"/>
        <end position="483"/>
    </location>
</feature>
<dbReference type="SUPFAM" id="SSF52540">
    <property type="entry name" value="P-loop containing nucleoside triphosphate hydrolases"/>
    <property type="match status" value="1"/>
</dbReference>
<sequence>MNAQPILKQCEEALAELRDIFRKACPKGGENRTKRIWRGAKTVFFGRDSQVQKLLVTIQDDLRLLEQKEIYVIGDKLDALQQVTEALADNEDGKYTHSGAGNIIANEGGSPTNYVVSGSNNRQINNPGVYNEGPSISFNYATLERPETPPKPSSNVPFRRDPEYVDRGTLLDQIREKCAAPASRIALVGLGGVGKSQLAIEHCYRTEEASLETWVFWVHASNTARIEQGYRDIADQVRLAGRNDPQVDVFKLVHKWLRNDKNGKWLVVLDNADDAAALTLPANNDPKAKASSGDSARPRFLSSYLPQSKNGSVLVTSRTRSVALQLVEEGDILSIGPMGDASGQELLRTKLGEEVDEDRTAELAKALEFMPLALVQAAAYIRQRAPRCSVQQYLEQFHKSDRKRTGLLDYDGGRLRRDEEAKNSILITWQISFDHILQTRRSAADLLSLMSFFDRQGIPEALLRNQDRTEKRHGGVEAINRDGEDSESDSKDDDDNDNDELEASFHDGFEKDIVTLRNYSFIGVTTNVSTFDMHGLVQLATRKWLEGQGQLEPWKQQYIHNLCAAFPTGEHKNWAQCQALFPHAKSALLQPPKSGESLQQWALLLYKVAWYAWQKGNVGDAEKLSVKSMKVRKKQLGKEHIDTLSSMAMAGLAANLAGRWKEAEELEVQVMETRKRVLGEEHPSTLNAIGNLAFTLKSQNRNKEAILLMETCFQLRKRILGGHHLDTESSLEALTQWQMENMEIVN</sequence>
<feature type="region of interest" description="Disordered" evidence="1">
    <location>
        <begin position="464"/>
        <end position="502"/>
    </location>
</feature>
<dbReference type="InterPro" id="IPR031352">
    <property type="entry name" value="SesA"/>
</dbReference>
<accession>A0A6A5VTQ0</accession>
<dbReference type="InterPro" id="IPR027417">
    <property type="entry name" value="P-loop_NTPase"/>
</dbReference>
<organism evidence="3 4">
    <name type="scientific">Bimuria novae-zelandiae CBS 107.79</name>
    <dbReference type="NCBI Taxonomy" id="1447943"/>
    <lineage>
        <taxon>Eukaryota</taxon>
        <taxon>Fungi</taxon>
        <taxon>Dikarya</taxon>
        <taxon>Ascomycota</taxon>
        <taxon>Pezizomycotina</taxon>
        <taxon>Dothideomycetes</taxon>
        <taxon>Pleosporomycetidae</taxon>
        <taxon>Pleosporales</taxon>
        <taxon>Massarineae</taxon>
        <taxon>Didymosphaeriaceae</taxon>
        <taxon>Bimuria</taxon>
    </lineage>
</organism>
<dbReference type="Pfam" id="PF17107">
    <property type="entry name" value="SesA"/>
    <property type="match status" value="1"/>
</dbReference>
<dbReference type="InterPro" id="IPR011990">
    <property type="entry name" value="TPR-like_helical_dom_sf"/>
</dbReference>
<dbReference type="OrthoDB" id="20872at2759"/>
<dbReference type="AlphaFoldDB" id="A0A6A5VTQ0"/>
<feature type="domain" description="NACHT-NTPase and P-loop NTPases N-terminal" evidence="2">
    <location>
        <begin position="3"/>
        <end position="65"/>
    </location>
</feature>
<proteinExistence type="predicted"/>
<protein>
    <recommendedName>
        <fullName evidence="2">NACHT-NTPase and P-loop NTPases N-terminal domain-containing protein</fullName>
    </recommendedName>
</protein>
<evidence type="ECO:0000313" key="4">
    <source>
        <dbReference type="Proteomes" id="UP000800036"/>
    </source>
</evidence>
<evidence type="ECO:0000313" key="3">
    <source>
        <dbReference type="EMBL" id="KAF1976627.1"/>
    </source>
</evidence>
<gene>
    <name evidence="3" type="ORF">BU23DRAFT_596995</name>
</gene>
<dbReference type="Gene3D" id="3.40.50.300">
    <property type="entry name" value="P-loop containing nucleotide triphosphate hydrolases"/>
    <property type="match status" value="1"/>
</dbReference>
<dbReference type="SUPFAM" id="SSF48452">
    <property type="entry name" value="TPR-like"/>
    <property type="match status" value="1"/>
</dbReference>
<keyword evidence="4" id="KW-1185">Reference proteome</keyword>
<evidence type="ECO:0000259" key="2">
    <source>
        <dbReference type="Pfam" id="PF17107"/>
    </source>
</evidence>
<dbReference type="Gene3D" id="1.25.40.10">
    <property type="entry name" value="Tetratricopeptide repeat domain"/>
    <property type="match status" value="1"/>
</dbReference>
<dbReference type="PANTHER" id="PTHR46082">
    <property type="entry name" value="ATP/GTP-BINDING PROTEIN-RELATED"/>
    <property type="match status" value="1"/>
</dbReference>
<evidence type="ECO:0000256" key="1">
    <source>
        <dbReference type="SAM" id="MobiDB-lite"/>
    </source>
</evidence>
<reference evidence="3" key="1">
    <citation type="journal article" date="2020" name="Stud. Mycol.">
        <title>101 Dothideomycetes genomes: a test case for predicting lifestyles and emergence of pathogens.</title>
        <authorList>
            <person name="Haridas S."/>
            <person name="Albert R."/>
            <person name="Binder M."/>
            <person name="Bloem J."/>
            <person name="Labutti K."/>
            <person name="Salamov A."/>
            <person name="Andreopoulos B."/>
            <person name="Baker S."/>
            <person name="Barry K."/>
            <person name="Bills G."/>
            <person name="Bluhm B."/>
            <person name="Cannon C."/>
            <person name="Castanera R."/>
            <person name="Culley D."/>
            <person name="Daum C."/>
            <person name="Ezra D."/>
            <person name="Gonzalez J."/>
            <person name="Henrissat B."/>
            <person name="Kuo A."/>
            <person name="Liang C."/>
            <person name="Lipzen A."/>
            <person name="Lutzoni F."/>
            <person name="Magnuson J."/>
            <person name="Mondo S."/>
            <person name="Nolan M."/>
            <person name="Ohm R."/>
            <person name="Pangilinan J."/>
            <person name="Park H.-J."/>
            <person name="Ramirez L."/>
            <person name="Alfaro M."/>
            <person name="Sun H."/>
            <person name="Tritt A."/>
            <person name="Yoshinaga Y."/>
            <person name="Zwiers L.-H."/>
            <person name="Turgeon B."/>
            <person name="Goodwin S."/>
            <person name="Spatafora J."/>
            <person name="Crous P."/>
            <person name="Grigoriev I."/>
        </authorList>
    </citation>
    <scope>NUCLEOTIDE SEQUENCE</scope>
    <source>
        <strain evidence="3">CBS 107.79</strain>
    </source>
</reference>
<dbReference type="Proteomes" id="UP000800036">
    <property type="component" value="Unassembled WGS sequence"/>
</dbReference>
<name>A0A6A5VTQ0_9PLEO</name>
<dbReference type="EMBL" id="ML976666">
    <property type="protein sequence ID" value="KAF1976627.1"/>
    <property type="molecule type" value="Genomic_DNA"/>
</dbReference>
<dbReference type="InterPro" id="IPR053137">
    <property type="entry name" value="NLR-like"/>
</dbReference>
<feature type="compositionally biased region" description="Acidic residues" evidence="1">
    <location>
        <begin position="484"/>
        <end position="502"/>
    </location>
</feature>
<dbReference type="PANTHER" id="PTHR46082:SF6">
    <property type="entry name" value="AAA+ ATPASE DOMAIN-CONTAINING PROTEIN-RELATED"/>
    <property type="match status" value="1"/>
</dbReference>
<dbReference type="Pfam" id="PF13374">
    <property type="entry name" value="TPR_10"/>
    <property type="match status" value="2"/>
</dbReference>